<dbReference type="Proteomes" id="UP000291591">
    <property type="component" value="Unassembled WGS sequence"/>
</dbReference>
<sequence length="73" mass="7961">MSTDSEKATATEQNTRAESDYPEQSNKSPRSKPSHRCITIRGGGPASGRPRRRTRAIDRDQAPTTIVSGWSGC</sequence>
<reference evidence="2 3" key="1">
    <citation type="submission" date="2019-02" db="EMBL/GenBank/DDBJ databases">
        <title>Sequencing the genomes of 1000 actinobacteria strains.</title>
        <authorList>
            <person name="Klenk H.-P."/>
        </authorList>
    </citation>
    <scope>NUCLEOTIDE SEQUENCE [LARGE SCALE GENOMIC DNA]</scope>
    <source>
        <strain evidence="2 3">DSM 45779</strain>
    </source>
</reference>
<feature type="compositionally biased region" description="Polar residues" evidence="1">
    <location>
        <begin position="62"/>
        <end position="73"/>
    </location>
</feature>
<gene>
    <name evidence="2" type="ORF">EV383_5735</name>
</gene>
<feature type="region of interest" description="Disordered" evidence="1">
    <location>
        <begin position="1"/>
        <end position="73"/>
    </location>
</feature>
<feature type="compositionally biased region" description="Basic and acidic residues" evidence="1">
    <location>
        <begin position="1"/>
        <end position="19"/>
    </location>
</feature>
<comment type="caution">
    <text evidence="2">The sequence shown here is derived from an EMBL/GenBank/DDBJ whole genome shotgun (WGS) entry which is preliminary data.</text>
</comment>
<dbReference type="AlphaFoldDB" id="A0A4Q7V510"/>
<dbReference type="EMBL" id="SHKL01000001">
    <property type="protein sequence ID" value="RZT88788.1"/>
    <property type="molecule type" value="Genomic_DNA"/>
</dbReference>
<evidence type="ECO:0000313" key="2">
    <source>
        <dbReference type="EMBL" id="RZT88788.1"/>
    </source>
</evidence>
<keyword evidence="3" id="KW-1185">Reference proteome</keyword>
<name>A0A4Q7V510_PSEST</name>
<accession>A0A4Q7V510</accession>
<proteinExistence type="predicted"/>
<evidence type="ECO:0000313" key="3">
    <source>
        <dbReference type="Proteomes" id="UP000291591"/>
    </source>
</evidence>
<organism evidence="2 3">
    <name type="scientific">Pseudonocardia sediminis</name>
    <dbReference type="NCBI Taxonomy" id="1397368"/>
    <lineage>
        <taxon>Bacteria</taxon>
        <taxon>Bacillati</taxon>
        <taxon>Actinomycetota</taxon>
        <taxon>Actinomycetes</taxon>
        <taxon>Pseudonocardiales</taxon>
        <taxon>Pseudonocardiaceae</taxon>
        <taxon>Pseudonocardia</taxon>
    </lineage>
</organism>
<evidence type="ECO:0000256" key="1">
    <source>
        <dbReference type="SAM" id="MobiDB-lite"/>
    </source>
</evidence>
<protein>
    <submittedName>
        <fullName evidence="2">Uncharacterized protein</fullName>
    </submittedName>
</protein>